<dbReference type="EMBL" id="REFS01000001">
    <property type="protein sequence ID" value="RMB25118.1"/>
    <property type="molecule type" value="Genomic_DNA"/>
</dbReference>
<dbReference type="InterPro" id="IPR003593">
    <property type="entry name" value="AAA+_ATPase"/>
</dbReference>
<organism evidence="6 7">
    <name type="scientific">Haloplanus aerogenes</name>
    <dbReference type="NCBI Taxonomy" id="660522"/>
    <lineage>
        <taxon>Archaea</taxon>
        <taxon>Methanobacteriati</taxon>
        <taxon>Methanobacteriota</taxon>
        <taxon>Stenosarchaea group</taxon>
        <taxon>Halobacteria</taxon>
        <taxon>Halobacteriales</taxon>
        <taxon>Haloferacaceae</taxon>
        <taxon>Haloplanus</taxon>
    </lineage>
</organism>
<reference evidence="6 7" key="1">
    <citation type="journal article" date="2015" name="Stand. Genomic Sci.">
        <title>Genomic Encyclopedia of Bacterial and Archaeal Type Strains, Phase III: the genomes of soil and plant-associated and newly described type strains.</title>
        <authorList>
            <person name="Whitman W.B."/>
            <person name="Woyke T."/>
            <person name="Klenk H.P."/>
            <person name="Zhou Y."/>
            <person name="Lilburn T.G."/>
            <person name="Beck B.J."/>
            <person name="De Vos P."/>
            <person name="Vandamme P."/>
            <person name="Eisen J.A."/>
            <person name="Garrity G."/>
            <person name="Hugenholtz P."/>
            <person name="Kyrpides N.C."/>
        </authorList>
    </citation>
    <scope>NUCLEOTIDE SEQUENCE [LARGE SCALE GENOMIC DNA]</scope>
    <source>
        <strain evidence="6 7">CGMCC 1.10124</strain>
    </source>
</reference>
<dbReference type="Proteomes" id="UP000282007">
    <property type="component" value="Chromosome"/>
</dbReference>
<dbReference type="CDD" id="cd03219">
    <property type="entry name" value="ABC_Mj1267_LivG_branched"/>
    <property type="match status" value="1"/>
</dbReference>
<evidence type="ECO:0000259" key="4">
    <source>
        <dbReference type="PROSITE" id="PS50893"/>
    </source>
</evidence>
<dbReference type="PANTHER" id="PTHR45772">
    <property type="entry name" value="CONSERVED COMPONENT OF ABC TRANSPORTER FOR NATURAL AMINO ACIDS-RELATED"/>
    <property type="match status" value="1"/>
</dbReference>
<dbReference type="Proteomes" id="UP000277326">
    <property type="component" value="Unassembled WGS sequence"/>
</dbReference>
<dbReference type="PANTHER" id="PTHR45772:SF2">
    <property type="entry name" value="ABC TRANSPORTER ATP-BINDING PROTEIN"/>
    <property type="match status" value="1"/>
</dbReference>
<keyword evidence="8" id="KW-1185">Reference proteome</keyword>
<sequence length="254" mass="28070">MTAGQSEATETPTGEDALLRTDGLTKRFGGLVAVDDVNLRIQRGEIRCLIGPNGAGKSTLLKLLVGQLSPSEGHIYYDGRDITGLSQHERARGGMSMKFQVPAVYGDLSVRQNVHIPLQREVGRGRIDAAIEETLDKFGLLDVADTRATDLSHGQQQWLEIAMASALEPELLLLDEPAAGMSIRETEKTAEYVHRLNEDRDMTLLVIEHDIDFVRAIAQSVTVLHRGEVFAEGTIEDIENDPEVRRIYLGEVRE</sequence>
<protein>
    <submittedName>
        <fullName evidence="5 6">ABC transporter ATP-binding protein</fullName>
    </submittedName>
</protein>
<dbReference type="EMBL" id="CP034145">
    <property type="protein sequence ID" value="AZH25409.1"/>
    <property type="molecule type" value="Genomic_DNA"/>
</dbReference>
<dbReference type="Gene3D" id="3.40.50.300">
    <property type="entry name" value="P-loop containing nucleotide triphosphate hydrolases"/>
    <property type="match status" value="1"/>
</dbReference>
<dbReference type="PROSITE" id="PS50893">
    <property type="entry name" value="ABC_TRANSPORTER_2"/>
    <property type="match status" value="1"/>
</dbReference>
<evidence type="ECO:0000313" key="8">
    <source>
        <dbReference type="Proteomes" id="UP000282007"/>
    </source>
</evidence>
<dbReference type="SMART" id="SM00382">
    <property type="entry name" value="AAA"/>
    <property type="match status" value="1"/>
</dbReference>
<reference evidence="5 8" key="2">
    <citation type="submission" date="2018-07" db="EMBL/GenBank/DDBJ databases">
        <title>Genome sequences of Haloplanus aerogenes JCM 16430T.</title>
        <authorList>
            <person name="Kim Y.B."/>
            <person name="Roh S.W."/>
        </authorList>
    </citation>
    <scope>NUCLEOTIDE SEQUENCE [LARGE SCALE GENOMIC DNA]</scope>
    <source>
        <strain evidence="5 8">JCM 16430</strain>
    </source>
</reference>
<dbReference type="AlphaFoldDB" id="A0A3M0DSD8"/>
<dbReference type="GO" id="GO:0005886">
    <property type="term" value="C:plasma membrane"/>
    <property type="evidence" value="ECO:0007669"/>
    <property type="project" value="TreeGrafter"/>
</dbReference>
<evidence type="ECO:0000313" key="7">
    <source>
        <dbReference type="Proteomes" id="UP000277326"/>
    </source>
</evidence>
<dbReference type="GO" id="GO:0005524">
    <property type="term" value="F:ATP binding"/>
    <property type="evidence" value="ECO:0007669"/>
    <property type="project" value="UniProtKB-KW"/>
</dbReference>
<dbReference type="SUPFAM" id="SSF52540">
    <property type="entry name" value="P-loop containing nucleoside triphosphate hydrolases"/>
    <property type="match status" value="1"/>
</dbReference>
<dbReference type="RefSeq" id="WP_121918946.1">
    <property type="nucleotide sequence ID" value="NZ_CP034145.1"/>
</dbReference>
<dbReference type="GeneID" id="38471313"/>
<keyword evidence="3 6" id="KW-0067">ATP-binding</keyword>
<feature type="domain" description="ABC transporter" evidence="4">
    <location>
        <begin position="19"/>
        <end position="251"/>
    </location>
</feature>
<evidence type="ECO:0000256" key="1">
    <source>
        <dbReference type="ARBA" id="ARBA00022448"/>
    </source>
</evidence>
<gene>
    <name evidence="6" type="ORF">ATH50_0201</name>
    <name evidence="5" type="ORF">DU502_08465</name>
</gene>
<dbReference type="KEGG" id="haer:DU502_08465"/>
<dbReference type="Pfam" id="PF00005">
    <property type="entry name" value="ABC_tran"/>
    <property type="match status" value="1"/>
</dbReference>
<keyword evidence="1" id="KW-0813">Transport</keyword>
<keyword evidence="2" id="KW-0547">Nucleotide-binding</keyword>
<dbReference type="InterPro" id="IPR027417">
    <property type="entry name" value="P-loop_NTPase"/>
</dbReference>
<evidence type="ECO:0000256" key="2">
    <source>
        <dbReference type="ARBA" id="ARBA00022741"/>
    </source>
</evidence>
<accession>A0A3M0DSD8</accession>
<dbReference type="InterPro" id="IPR051120">
    <property type="entry name" value="ABC_AA/LPS_Transport"/>
</dbReference>
<evidence type="ECO:0000313" key="6">
    <source>
        <dbReference type="EMBL" id="RMB25118.1"/>
    </source>
</evidence>
<proteinExistence type="predicted"/>
<name>A0A3M0DSD8_9EURY</name>
<dbReference type="GO" id="GO:0016887">
    <property type="term" value="F:ATP hydrolysis activity"/>
    <property type="evidence" value="ECO:0007669"/>
    <property type="project" value="InterPro"/>
</dbReference>
<evidence type="ECO:0000256" key="3">
    <source>
        <dbReference type="ARBA" id="ARBA00022840"/>
    </source>
</evidence>
<evidence type="ECO:0000313" key="5">
    <source>
        <dbReference type="EMBL" id="AZH25409.1"/>
    </source>
</evidence>
<dbReference type="OrthoDB" id="44250at2157"/>
<reference evidence="6" key="3">
    <citation type="submission" date="2018-10" db="EMBL/GenBank/DDBJ databases">
        <authorList>
            <person name="Whitman W."/>
            <person name="Huntemann M."/>
            <person name="Clum A."/>
            <person name="Pillay M."/>
            <person name="Palaniappan K."/>
            <person name="Varghese N."/>
            <person name="Mikhailova N."/>
            <person name="Stamatis D."/>
            <person name="Reddy T."/>
            <person name="Daum C."/>
            <person name="Shapiro N."/>
            <person name="Ivanova N."/>
            <person name="Kyrpides N."/>
            <person name="Woyke T."/>
        </authorList>
    </citation>
    <scope>NUCLEOTIDE SEQUENCE</scope>
    <source>
        <strain evidence="6">CGMCC 1.10124</strain>
    </source>
</reference>
<dbReference type="InterPro" id="IPR003439">
    <property type="entry name" value="ABC_transporter-like_ATP-bd"/>
</dbReference>